<dbReference type="RefSeq" id="WP_215617529.1">
    <property type="nucleotide sequence ID" value="NZ_JADOER010000004.1"/>
</dbReference>
<evidence type="ECO:0000313" key="3">
    <source>
        <dbReference type="Proteomes" id="UP001196661"/>
    </source>
</evidence>
<dbReference type="Pfam" id="PF06051">
    <property type="entry name" value="DUF928"/>
    <property type="match status" value="1"/>
</dbReference>
<dbReference type="EMBL" id="JADOER010000004">
    <property type="protein sequence ID" value="MBT9311654.1"/>
    <property type="molecule type" value="Genomic_DNA"/>
</dbReference>
<feature type="region of interest" description="Disordered" evidence="1">
    <location>
        <begin position="43"/>
        <end position="66"/>
    </location>
</feature>
<gene>
    <name evidence="2" type="ORF">IXB28_05515</name>
</gene>
<organism evidence="2 3">
    <name type="scientific">Leptothoe kymatousa TAU-MAC 1615</name>
    <dbReference type="NCBI Taxonomy" id="2364775"/>
    <lineage>
        <taxon>Bacteria</taxon>
        <taxon>Bacillati</taxon>
        <taxon>Cyanobacteriota</taxon>
        <taxon>Cyanophyceae</taxon>
        <taxon>Nodosilineales</taxon>
        <taxon>Cymatolegaceae</taxon>
        <taxon>Leptothoe</taxon>
        <taxon>Leptothoe kymatousa</taxon>
    </lineage>
</organism>
<proteinExistence type="predicted"/>
<sequence length="240" mass="26868">MVQRYKTLCLLALIGGGFCIQEHATAQVTDQLTESTRVRDSLPADNWSFWPDDNDQPPQRTVSGASRGNCSADDLVALMPSSQYGMTSKSRPEVLVATAVESPRKALFSIQSTDDYYYETYVELPDTSGIVSLSLPPEAPELAADELYQWSLILMCNERLRPDSPALQGWIKTHPLENTLARASLDQATEYRNAHLWYDMISLLADLRIQEPNNQDVHDAWHSILDVTNLTDVANEPILN</sequence>
<evidence type="ECO:0000256" key="1">
    <source>
        <dbReference type="SAM" id="MobiDB-lite"/>
    </source>
</evidence>
<feature type="compositionally biased region" description="Polar residues" evidence="1">
    <location>
        <begin position="56"/>
        <end position="66"/>
    </location>
</feature>
<protein>
    <submittedName>
        <fullName evidence="2">DUF928 domain-containing protein</fullName>
    </submittedName>
</protein>
<evidence type="ECO:0000313" key="2">
    <source>
        <dbReference type="EMBL" id="MBT9311654.1"/>
    </source>
</evidence>
<dbReference type="Proteomes" id="UP001196661">
    <property type="component" value="Unassembled WGS sequence"/>
</dbReference>
<keyword evidence="3" id="KW-1185">Reference proteome</keyword>
<dbReference type="InterPro" id="IPR010328">
    <property type="entry name" value="DUF928"/>
</dbReference>
<name>A0ABS5Y2Q8_9CYAN</name>
<reference evidence="2 3" key="1">
    <citation type="journal article" date="2021" name="Mar. Drugs">
        <title>Genome Reduction and Secondary Metabolism of the Marine Sponge-Associated Cyanobacterium Leptothoe.</title>
        <authorList>
            <person name="Konstantinou D."/>
            <person name="Popin R.V."/>
            <person name="Fewer D.P."/>
            <person name="Sivonen K."/>
            <person name="Gkelis S."/>
        </authorList>
    </citation>
    <scope>NUCLEOTIDE SEQUENCE [LARGE SCALE GENOMIC DNA]</scope>
    <source>
        <strain evidence="2 3">TAU-MAC 1615</strain>
    </source>
</reference>
<accession>A0ABS5Y2Q8</accession>
<comment type="caution">
    <text evidence="2">The sequence shown here is derived from an EMBL/GenBank/DDBJ whole genome shotgun (WGS) entry which is preliminary data.</text>
</comment>